<dbReference type="GO" id="GO:0019843">
    <property type="term" value="F:rRNA binding"/>
    <property type="evidence" value="ECO:0007669"/>
    <property type="project" value="UniProtKB-UniRule"/>
</dbReference>
<protein>
    <recommendedName>
        <fullName evidence="6">Small ribosomal subunit protein uS17</fullName>
    </recommendedName>
</protein>
<keyword evidence="4 6" id="KW-0689">Ribosomal protein</keyword>
<evidence type="ECO:0000256" key="3">
    <source>
        <dbReference type="ARBA" id="ARBA00022884"/>
    </source>
</evidence>
<dbReference type="PANTHER" id="PTHR10744">
    <property type="entry name" value="40S RIBOSOMAL PROTEIN S11 FAMILY MEMBER"/>
    <property type="match status" value="1"/>
</dbReference>
<reference evidence="8 9" key="1">
    <citation type="journal article" date="2016" name="Nat. Commun.">
        <title>Thousands of microbial genomes shed light on interconnected biogeochemical processes in an aquifer system.</title>
        <authorList>
            <person name="Anantharaman K."/>
            <person name="Brown C.T."/>
            <person name="Hug L.A."/>
            <person name="Sharon I."/>
            <person name="Castelle C.J."/>
            <person name="Probst A.J."/>
            <person name="Thomas B.C."/>
            <person name="Singh A."/>
            <person name="Wilkins M.J."/>
            <person name="Karaoz U."/>
            <person name="Brodie E.L."/>
            <person name="Williams K.H."/>
            <person name="Hubbard S.S."/>
            <person name="Banfield J.F."/>
        </authorList>
    </citation>
    <scope>NUCLEOTIDE SEQUENCE [LARGE SCALE GENOMIC DNA]</scope>
</reference>
<dbReference type="Gene3D" id="2.40.50.140">
    <property type="entry name" value="Nucleic acid-binding proteins"/>
    <property type="match status" value="1"/>
</dbReference>
<dbReference type="NCBIfam" id="NF004123">
    <property type="entry name" value="PRK05610.1"/>
    <property type="match status" value="1"/>
</dbReference>
<keyword evidence="2 6" id="KW-0699">rRNA-binding</keyword>
<evidence type="ECO:0000256" key="1">
    <source>
        <dbReference type="ARBA" id="ARBA00010254"/>
    </source>
</evidence>
<accession>A0A1F4VEN7</accession>
<evidence type="ECO:0000256" key="6">
    <source>
        <dbReference type="HAMAP-Rule" id="MF_01345"/>
    </source>
</evidence>
<comment type="similarity">
    <text evidence="1 6 7">Belongs to the universal ribosomal protein uS17 family.</text>
</comment>
<keyword evidence="3 6" id="KW-0694">RNA-binding</keyword>
<dbReference type="InterPro" id="IPR019979">
    <property type="entry name" value="Ribosomal_uS17_CS"/>
</dbReference>
<gene>
    <name evidence="6" type="primary">rpsQ</name>
    <name evidence="8" type="ORF">A3A78_04275</name>
</gene>
<dbReference type="GO" id="GO:0022627">
    <property type="term" value="C:cytosolic small ribosomal subunit"/>
    <property type="evidence" value="ECO:0007669"/>
    <property type="project" value="UniProtKB-UniRule"/>
</dbReference>
<dbReference type="CDD" id="cd00364">
    <property type="entry name" value="Ribosomal_uS17"/>
    <property type="match status" value="1"/>
</dbReference>
<dbReference type="InterPro" id="IPR019984">
    <property type="entry name" value="Ribosomal_uS17_bact/chlr"/>
</dbReference>
<dbReference type="GO" id="GO:0006412">
    <property type="term" value="P:translation"/>
    <property type="evidence" value="ECO:0007669"/>
    <property type="project" value="UniProtKB-UniRule"/>
</dbReference>
<comment type="subunit">
    <text evidence="6">Part of the 30S ribosomal subunit.</text>
</comment>
<dbReference type="PRINTS" id="PR00973">
    <property type="entry name" value="RIBOSOMALS17"/>
</dbReference>
<dbReference type="Pfam" id="PF00366">
    <property type="entry name" value="Ribosomal_S17"/>
    <property type="match status" value="1"/>
</dbReference>
<dbReference type="InterPro" id="IPR000266">
    <property type="entry name" value="Ribosomal_uS17"/>
</dbReference>
<proteinExistence type="inferred from homology"/>
<evidence type="ECO:0000256" key="7">
    <source>
        <dbReference type="RuleBase" id="RU003872"/>
    </source>
</evidence>
<evidence type="ECO:0000256" key="4">
    <source>
        <dbReference type="ARBA" id="ARBA00022980"/>
    </source>
</evidence>
<evidence type="ECO:0000313" key="9">
    <source>
        <dbReference type="Proteomes" id="UP000176504"/>
    </source>
</evidence>
<evidence type="ECO:0000256" key="5">
    <source>
        <dbReference type="ARBA" id="ARBA00023274"/>
    </source>
</evidence>
<comment type="caution">
    <text evidence="8">The sequence shown here is derived from an EMBL/GenBank/DDBJ whole genome shotgun (WGS) entry which is preliminary data.</text>
</comment>
<evidence type="ECO:0000313" key="8">
    <source>
        <dbReference type="EMBL" id="OGC55163.1"/>
    </source>
</evidence>
<name>A0A1F4VEN7_UNCKA</name>
<dbReference type="HAMAP" id="MF_01345_B">
    <property type="entry name" value="Ribosomal_uS17_B"/>
    <property type="match status" value="1"/>
</dbReference>
<dbReference type="SUPFAM" id="SSF50249">
    <property type="entry name" value="Nucleic acid-binding proteins"/>
    <property type="match status" value="1"/>
</dbReference>
<comment type="function">
    <text evidence="6">One of the primary rRNA binding proteins, it binds specifically to the 5'-end of 16S ribosomal RNA.</text>
</comment>
<evidence type="ECO:0000256" key="2">
    <source>
        <dbReference type="ARBA" id="ARBA00022730"/>
    </source>
</evidence>
<dbReference type="Proteomes" id="UP000176504">
    <property type="component" value="Unassembled WGS sequence"/>
</dbReference>
<dbReference type="PANTHER" id="PTHR10744:SF1">
    <property type="entry name" value="SMALL RIBOSOMAL SUBUNIT PROTEIN US17M"/>
    <property type="match status" value="1"/>
</dbReference>
<dbReference type="EMBL" id="MEVI01000003">
    <property type="protein sequence ID" value="OGC55163.1"/>
    <property type="molecule type" value="Genomic_DNA"/>
</dbReference>
<organism evidence="8 9">
    <name type="scientific">candidate division WWE3 bacterium RIFCSPLOWO2_01_FULL_41_18</name>
    <dbReference type="NCBI Taxonomy" id="1802625"/>
    <lineage>
        <taxon>Bacteria</taxon>
        <taxon>Katanobacteria</taxon>
    </lineage>
</organism>
<dbReference type="InterPro" id="IPR012340">
    <property type="entry name" value="NA-bd_OB-fold"/>
</dbReference>
<keyword evidence="5 6" id="KW-0687">Ribonucleoprotein</keyword>
<dbReference type="PROSITE" id="PS00056">
    <property type="entry name" value="RIBOSOMAL_S17"/>
    <property type="match status" value="1"/>
</dbReference>
<dbReference type="NCBIfam" id="TIGR03635">
    <property type="entry name" value="uS17_bact"/>
    <property type="match status" value="1"/>
</dbReference>
<dbReference type="GO" id="GO:0003735">
    <property type="term" value="F:structural constituent of ribosome"/>
    <property type="evidence" value="ECO:0007669"/>
    <property type="project" value="UniProtKB-UniRule"/>
</dbReference>
<dbReference type="AlphaFoldDB" id="A0A1F4VEN7"/>
<sequence length="83" mass="9686">MIKEVRRKQFIGMVVSDKMQKTVVVSVEMPKRHPLYSKMIKNTRRFKAHNEIGAKKGDKVRIEECRPISKDKSFIVVKVLGEE</sequence>